<dbReference type="PIRSF" id="PIRSF014899">
    <property type="entry name" value="UCP014899"/>
    <property type="match status" value="1"/>
</dbReference>
<organism evidence="2 3">
    <name type="scientific">Marasmiellus scandens</name>
    <dbReference type="NCBI Taxonomy" id="2682957"/>
    <lineage>
        <taxon>Eukaryota</taxon>
        <taxon>Fungi</taxon>
        <taxon>Dikarya</taxon>
        <taxon>Basidiomycota</taxon>
        <taxon>Agaricomycotina</taxon>
        <taxon>Agaricomycetes</taxon>
        <taxon>Agaricomycetidae</taxon>
        <taxon>Agaricales</taxon>
        <taxon>Marasmiineae</taxon>
        <taxon>Omphalotaceae</taxon>
        <taxon>Marasmiellus</taxon>
    </lineage>
</organism>
<dbReference type="EMBL" id="JBANRG010000005">
    <property type="protein sequence ID" value="KAK7466212.1"/>
    <property type="molecule type" value="Genomic_DNA"/>
</dbReference>
<gene>
    <name evidence="2" type="ORF">VKT23_004934</name>
</gene>
<dbReference type="InterPro" id="IPR019261">
    <property type="entry name" value="PARG_cat_microbial"/>
</dbReference>
<comment type="caution">
    <text evidence="2">The sequence shown here is derived from an EMBL/GenBank/DDBJ whole genome shotgun (WGS) entry which is preliminary data.</text>
</comment>
<proteinExistence type="predicted"/>
<dbReference type="Gene3D" id="3.40.220.10">
    <property type="entry name" value="Leucine Aminopeptidase, subunit E, domain 1"/>
    <property type="match status" value="1"/>
</dbReference>
<dbReference type="InterPro" id="IPR043472">
    <property type="entry name" value="Macro_dom-like"/>
</dbReference>
<dbReference type="Pfam" id="PF10021">
    <property type="entry name" value="PARG_cat_microb"/>
    <property type="match status" value="1"/>
</dbReference>
<dbReference type="Proteomes" id="UP001498398">
    <property type="component" value="Unassembled WGS sequence"/>
</dbReference>
<protein>
    <recommendedName>
        <fullName evidence="1">Microbial-type PARG catalytic domain-containing protein</fullName>
    </recommendedName>
</protein>
<dbReference type="PANTHER" id="PTHR35596:SF1">
    <property type="entry name" value="MICROBIAL-TYPE PARG CATALYTIC DOMAIN-CONTAINING PROTEIN"/>
    <property type="match status" value="1"/>
</dbReference>
<feature type="domain" description="Microbial-type PARG catalytic" evidence="1">
    <location>
        <begin position="50"/>
        <end position="149"/>
    </location>
</feature>
<dbReference type="InterPro" id="IPR012664">
    <property type="entry name" value="CHP02452"/>
</dbReference>
<name>A0ABR1JRT2_9AGAR</name>
<keyword evidence="3" id="KW-1185">Reference proteome</keyword>
<dbReference type="PANTHER" id="PTHR35596">
    <property type="entry name" value="DUF2263 DOMAIN-CONTAINING PROTEIN"/>
    <property type="match status" value="1"/>
</dbReference>
<dbReference type="NCBIfam" id="TIGR02452">
    <property type="entry name" value="TIGR02452 family protein"/>
    <property type="match status" value="1"/>
</dbReference>
<dbReference type="SUPFAM" id="SSF52949">
    <property type="entry name" value="Macro domain-like"/>
    <property type="match status" value="1"/>
</dbReference>
<evidence type="ECO:0000259" key="1">
    <source>
        <dbReference type="Pfam" id="PF10021"/>
    </source>
</evidence>
<evidence type="ECO:0000313" key="2">
    <source>
        <dbReference type="EMBL" id="KAK7466212.1"/>
    </source>
</evidence>
<evidence type="ECO:0000313" key="3">
    <source>
        <dbReference type="Proteomes" id="UP001498398"/>
    </source>
</evidence>
<accession>A0ABR1JRT2</accession>
<sequence>MATWGERAKIARDTINRTPKITEEHSAQGATLDSTFIADQLPPLDPTKCPNPDHTPVEVEILDSDSFTAARNIMNNNADAMGKMAVLNLASDSEPGGGWAITLSKTQEEALCYSSTLWTTLKPEYYPWPNVGPKSVAGVFSPGVVVFKDDLDHNCADLPIEDRRVVSVITVAAPNNQPLTDDRKNFKFPFVLDNLRGKIRLVYRMAAHNGAQYVVLGAMGCGVYDCPPYLVAEEMKSILLEEEFKGWFKKVVFAVYAAGGTGARNLRVFKEVFDGVKV</sequence>
<reference evidence="2 3" key="1">
    <citation type="submission" date="2024-01" db="EMBL/GenBank/DDBJ databases">
        <title>A draft genome for the cacao thread blight pathogen Marasmiellus scandens.</title>
        <authorList>
            <person name="Baruah I.K."/>
            <person name="Leung J."/>
            <person name="Bukari Y."/>
            <person name="Amoako-Attah I."/>
            <person name="Meinhardt L.W."/>
            <person name="Bailey B.A."/>
            <person name="Cohen S.P."/>
        </authorList>
    </citation>
    <scope>NUCLEOTIDE SEQUENCE [LARGE SCALE GENOMIC DNA]</scope>
    <source>
        <strain evidence="2 3">GH-19</strain>
    </source>
</reference>